<dbReference type="GO" id="GO:0004852">
    <property type="term" value="F:uroporphyrinogen-III synthase activity"/>
    <property type="evidence" value="ECO:0007669"/>
    <property type="project" value="InterPro"/>
</dbReference>
<evidence type="ECO:0000313" key="2">
    <source>
        <dbReference type="EMBL" id="KAH7429806.1"/>
    </source>
</evidence>
<dbReference type="AlphaFoldDB" id="A0A8T2U7B4"/>
<dbReference type="PANTHER" id="PTHR38020:SF1">
    <property type="entry name" value="UROPORPHYRINOGEN-III SYNTHASE"/>
    <property type="match status" value="1"/>
</dbReference>
<protein>
    <recommendedName>
        <fullName evidence="1">Tetrapyrrole biosynthesis uroporphyrinogen III synthase domain-containing protein</fullName>
    </recommendedName>
</protein>
<dbReference type="Proteomes" id="UP000825935">
    <property type="component" value="Chromosome 9"/>
</dbReference>
<organism evidence="2 3">
    <name type="scientific">Ceratopteris richardii</name>
    <name type="common">Triangle waterfern</name>
    <dbReference type="NCBI Taxonomy" id="49495"/>
    <lineage>
        <taxon>Eukaryota</taxon>
        <taxon>Viridiplantae</taxon>
        <taxon>Streptophyta</taxon>
        <taxon>Embryophyta</taxon>
        <taxon>Tracheophyta</taxon>
        <taxon>Polypodiopsida</taxon>
        <taxon>Polypodiidae</taxon>
        <taxon>Polypodiales</taxon>
        <taxon>Pteridineae</taxon>
        <taxon>Pteridaceae</taxon>
        <taxon>Parkerioideae</taxon>
        <taxon>Ceratopteris</taxon>
    </lineage>
</organism>
<evidence type="ECO:0000259" key="1">
    <source>
        <dbReference type="Pfam" id="PF02602"/>
    </source>
</evidence>
<dbReference type="PANTHER" id="PTHR38020">
    <property type="entry name" value="UROPORPHYRINOGEN-III SYNTHASE"/>
    <property type="match status" value="1"/>
</dbReference>
<reference evidence="2" key="1">
    <citation type="submission" date="2021-08" db="EMBL/GenBank/DDBJ databases">
        <title>WGS assembly of Ceratopteris richardii.</title>
        <authorList>
            <person name="Marchant D.B."/>
            <person name="Chen G."/>
            <person name="Jenkins J."/>
            <person name="Shu S."/>
            <person name="Leebens-Mack J."/>
            <person name="Grimwood J."/>
            <person name="Schmutz J."/>
            <person name="Soltis P."/>
            <person name="Soltis D."/>
            <person name="Chen Z.-H."/>
        </authorList>
    </citation>
    <scope>NUCLEOTIDE SEQUENCE</scope>
    <source>
        <strain evidence="2">Whitten #5841</strain>
        <tissue evidence="2">Leaf</tissue>
    </source>
</reference>
<comment type="caution">
    <text evidence="2">The sequence shown here is derived from an EMBL/GenBank/DDBJ whole genome shotgun (WGS) entry which is preliminary data.</text>
</comment>
<dbReference type="OMA" id="IRVDAYE"/>
<feature type="domain" description="Tetrapyrrole biosynthesis uroporphyrinogen III synthase" evidence="1">
    <location>
        <begin position="148"/>
        <end position="284"/>
    </location>
</feature>
<dbReference type="Gene3D" id="3.40.50.10090">
    <property type="match status" value="2"/>
</dbReference>
<dbReference type="EMBL" id="CM035414">
    <property type="protein sequence ID" value="KAH7429806.1"/>
    <property type="molecule type" value="Genomic_DNA"/>
</dbReference>
<evidence type="ECO:0000313" key="3">
    <source>
        <dbReference type="Proteomes" id="UP000825935"/>
    </source>
</evidence>
<dbReference type="SUPFAM" id="SSF69618">
    <property type="entry name" value="HemD-like"/>
    <property type="match status" value="1"/>
</dbReference>
<keyword evidence="3" id="KW-1185">Reference proteome</keyword>
<dbReference type="CDD" id="cd06578">
    <property type="entry name" value="HemD"/>
    <property type="match status" value="1"/>
</dbReference>
<dbReference type="InterPro" id="IPR036108">
    <property type="entry name" value="4pyrrol_syn_uPrphyn_synt_sf"/>
</dbReference>
<dbReference type="OrthoDB" id="259181at2759"/>
<gene>
    <name evidence="2" type="ORF">KP509_09G067100</name>
</gene>
<proteinExistence type="predicted"/>
<dbReference type="Pfam" id="PF02602">
    <property type="entry name" value="HEM4"/>
    <property type="match status" value="1"/>
</dbReference>
<sequence length="303" mass="32803">MEVLKGHHFVSDGSRLNGKKVAFTSPSQYASRLQRFLEEEGAFAISCPSISVRTTPENLEAVKNCFRRSSTLYSYPYSGIAFTSRSGIRAVADVLSANENSTTEVKGNSCPSQIFEDGFFVSALGKDAELLYELDLFGVRTRKVRVIVPSIATPQAMVDELGDGRGRCILCPVPLVQGLEEPPVVPKFLEALTAKGWQPQRLNAYTTEWAGPQCATSLFPLTQLDALVFTSTAEVEGLIKSLQILGITTIRTGAKPVLAAHGPVTAAGAKSLGIDIDVVSKNFSSFKGIVDALDLHWRYGDKQ</sequence>
<dbReference type="GO" id="GO:0033014">
    <property type="term" value="P:tetrapyrrole biosynthetic process"/>
    <property type="evidence" value="ECO:0007669"/>
    <property type="project" value="InterPro"/>
</dbReference>
<accession>A0A8T2U7B4</accession>
<name>A0A8T2U7B4_CERRI</name>
<dbReference type="InterPro" id="IPR003754">
    <property type="entry name" value="4pyrrol_synth_uPrphyn_synth"/>
</dbReference>